<feature type="transmembrane region" description="Helical" evidence="8">
    <location>
        <begin position="199"/>
        <end position="219"/>
    </location>
</feature>
<evidence type="ECO:0000256" key="2">
    <source>
        <dbReference type="ARBA" id="ARBA00006727"/>
    </source>
</evidence>
<comment type="subcellular location">
    <subcellularLocation>
        <location evidence="1">Membrane</location>
        <topology evidence="1">Multi-pass membrane protein</topology>
    </subcellularLocation>
</comment>
<keyword evidence="11" id="KW-1185">Reference proteome</keyword>
<feature type="transmembrane region" description="Helical" evidence="8">
    <location>
        <begin position="431"/>
        <end position="454"/>
    </location>
</feature>
<gene>
    <name evidence="10" type="ORF">VHEMI07654</name>
</gene>
<dbReference type="GO" id="GO:0022857">
    <property type="term" value="F:transmembrane transporter activity"/>
    <property type="evidence" value="ECO:0007669"/>
    <property type="project" value="InterPro"/>
</dbReference>
<feature type="domain" description="Major facilitator superfamily (MFS) profile" evidence="9">
    <location>
        <begin position="72"/>
        <end position="463"/>
    </location>
</feature>
<evidence type="ECO:0000256" key="8">
    <source>
        <dbReference type="SAM" id="Phobius"/>
    </source>
</evidence>
<dbReference type="PROSITE" id="PS50850">
    <property type="entry name" value="MFS"/>
    <property type="match status" value="1"/>
</dbReference>
<dbReference type="SUPFAM" id="SSF103473">
    <property type="entry name" value="MFS general substrate transporter"/>
    <property type="match status" value="1"/>
</dbReference>
<feature type="transmembrane region" description="Helical" evidence="8">
    <location>
        <begin position="112"/>
        <end position="135"/>
    </location>
</feature>
<organism evidence="10 11">
    <name type="scientific">[Torrubiella] hemipterigena</name>
    <dbReference type="NCBI Taxonomy" id="1531966"/>
    <lineage>
        <taxon>Eukaryota</taxon>
        <taxon>Fungi</taxon>
        <taxon>Dikarya</taxon>
        <taxon>Ascomycota</taxon>
        <taxon>Pezizomycotina</taxon>
        <taxon>Sordariomycetes</taxon>
        <taxon>Hypocreomycetidae</taxon>
        <taxon>Hypocreales</taxon>
        <taxon>Clavicipitaceae</taxon>
        <taxon>Clavicipitaceae incertae sedis</taxon>
        <taxon>'Torrubiella' clade</taxon>
    </lineage>
</organism>
<feature type="transmembrane region" description="Helical" evidence="8">
    <location>
        <begin position="142"/>
        <end position="161"/>
    </location>
</feature>
<dbReference type="Pfam" id="PF07690">
    <property type="entry name" value="MFS_1"/>
    <property type="match status" value="1"/>
</dbReference>
<evidence type="ECO:0000256" key="7">
    <source>
        <dbReference type="SAM" id="MobiDB-lite"/>
    </source>
</evidence>
<protein>
    <recommendedName>
        <fullName evidence="9">Major facilitator superfamily (MFS) profile domain-containing protein</fullName>
    </recommendedName>
</protein>
<name>A0A0A1TB15_9HYPO</name>
<dbReference type="CDD" id="cd17352">
    <property type="entry name" value="MFS_MCT_SLC16"/>
    <property type="match status" value="1"/>
</dbReference>
<feature type="transmembrane region" description="Helical" evidence="8">
    <location>
        <begin position="72"/>
        <end position="100"/>
    </location>
</feature>
<dbReference type="HOGENOM" id="CLU_001265_1_0_1"/>
<dbReference type="InterPro" id="IPR020846">
    <property type="entry name" value="MFS_dom"/>
</dbReference>
<keyword evidence="6 8" id="KW-0472">Membrane</keyword>
<dbReference type="GO" id="GO:0016020">
    <property type="term" value="C:membrane"/>
    <property type="evidence" value="ECO:0007669"/>
    <property type="project" value="UniProtKB-SubCell"/>
</dbReference>
<feature type="transmembrane region" description="Helical" evidence="8">
    <location>
        <begin position="401"/>
        <end position="419"/>
    </location>
</feature>
<evidence type="ECO:0000259" key="9">
    <source>
        <dbReference type="PROSITE" id="PS50850"/>
    </source>
</evidence>
<dbReference type="EMBL" id="CDHN01000004">
    <property type="protein sequence ID" value="CEJ91974.1"/>
    <property type="molecule type" value="Genomic_DNA"/>
</dbReference>
<proteinExistence type="inferred from homology"/>
<comment type="similarity">
    <text evidence="2">Belongs to the major facilitator superfamily. Monocarboxylate porter (TC 2.A.1.13) family.</text>
</comment>
<dbReference type="InterPro" id="IPR011701">
    <property type="entry name" value="MFS"/>
</dbReference>
<feature type="transmembrane region" description="Helical" evidence="8">
    <location>
        <begin position="310"/>
        <end position="329"/>
    </location>
</feature>
<reference evidence="10 11" key="1">
    <citation type="journal article" date="2015" name="Genome Announc.">
        <title>Draft Genome Sequence and Gene Annotation of the Entomopathogenic Fungus Verticillium hemipterigenum.</title>
        <authorList>
            <person name="Horn F."/>
            <person name="Habel A."/>
            <person name="Scharf D.H."/>
            <person name="Dworschak J."/>
            <person name="Brakhage A.A."/>
            <person name="Guthke R."/>
            <person name="Hertweck C."/>
            <person name="Linde J."/>
        </authorList>
    </citation>
    <scope>NUCLEOTIDE SEQUENCE [LARGE SCALE GENOMIC DNA]</scope>
</reference>
<dbReference type="Gene3D" id="1.20.1250.20">
    <property type="entry name" value="MFS general substrate transporter like domains"/>
    <property type="match status" value="2"/>
</dbReference>
<dbReference type="InterPro" id="IPR050327">
    <property type="entry name" value="Proton-linked_MCT"/>
</dbReference>
<dbReference type="AlphaFoldDB" id="A0A0A1TB15"/>
<evidence type="ECO:0000256" key="6">
    <source>
        <dbReference type="ARBA" id="ARBA00023136"/>
    </source>
</evidence>
<evidence type="ECO:0000313" key="10">
    <source>
        <dbReference type="EMBL" id="CEJ91974.1"/>
    </source>
</evidence>
<keyword evidence="3" id="KW-0813">Transport</keyword>
<feature type="transmembrane region" description="Helical" evidence="8">
    <location>
        <begin position="167"/>
        <end position="187"/>
    </location>
</feature>
<feature type="compositionally biased region" description="Polar residues" evidence="7">
    <location>
        <begin position="1"/>
        <end position="19"/>
    </location>
</feature>
<evidence type="ECO:0000256" key="4">
    <source>
        <dbReference type="ARBA" id="ARBA00022692"/>
    </source>
</evidence>
<feature type="transmembrane region" description="Helical" evidence="8">
    <location>
        <begin position="341"/>
        <end position="360"/>
    </location>
</feature>
<evidence type="ECO:0000256" key="3">
    <source>
        <dbReference type="ARBA" id="ARBA00022448"/>
    </source>
</evidence>
<dbReference type="InterPro" id="IPR036259">
    <property type="entry name" value="MFS_trans_sf"/>
</dbReference>
<evidence type="ECO:0000256" key="5">
    <source>
        <dbReference type="ARBA" id="ARBA00022989"/>
    </source>
</evidence>
<evidence type="ECO:0000313" key="11">
    <source>
        <dbReference type="Proteomes" id="UP000039046"/>
    </source>
</evidence>
<evidence type="ECO:0000256" key="1">
    <source>
        <dbReference type="ARBA" id="ARBA00004141"/>
    </source>
</evidence>
<feature type="transmembrane region" description="Helical" evidence="8">
    <location>
        <begin position="366"/>
        <end position="389"/>
    </location>
</feature>
<sequence>MSRTASLSSDTATSKSQGYLSDHDVLKRQQVADAQNETPVTSTPENHDVEKAAPPPAGPPGMGEFPDGGKDAWLVCFGGWCALFCTFGLINCVGVFQNYYQTVYLPTYGSSTLSWITSTQVFFMVFCGTVFGRLFDNYGPRYIILGGSIVYVFGLMMLSLSNQYYSIFLTQSIVSSIGSSAVFNACINCISTWFRRKSAMAYGIMVSGSSFGGVVLPILMNHLIPKYGFPWAIRIVAFMFLGLLVITNLTVKSRLPPRPRPFVFMEYVDSLREPRMALTVFGFFLFMWSMFLPFNFVILQARAAGISANLLPYLLPILNAVSIFGRVLPGIAADKWGRYNTMITIMLLSAIVCLAVWIPVTNVGGILAFVIIFGFASGGFISLGPTLIAQISEMHQIGTRIGTAFAVQAFGALTGSPIGGAIVEHQHGDYIGLQLFCGLTMVAGVCFIIAGRYCQVGFKITKV</sequence>
<feature type="compositionally biased region" description="Polar residues" evidence="7">
    <location>
        <begin position="32"/>
        <end position="44"/>
    </location>
</feature>
<accession>A0A0A1TB15</accession>
<keyword evidence="4 8" id="KW-0812">Transmembrane</keyword>
<keyword evidence="5 8" id="KW-1133">Transmembrane helix</keyword>
<feature type="transmembrane region" description="Helical" evidence="8">
    <location>
        <begin position="276"/>
        <end position="298"/>
    </location>
</feature>
<dbReference type="PANTHER" id="PTHR11360:SF224">
    <property type="entry name" value="MAJOR FACILITATOR SUPERFAMILY (MFS) PROFILE DOMAIN-CONTAINING PROTEIN-RELATED"/>
    <property type="match status" value="1"/>
</dbReference>
<feature type="region of interest" description="Disordered" evidence="7">
    <location>
        <begin position="1"/>
        <end position="62"/>
    </location>
</feature>
<dbReference type="PANTHER" id="PTHR11360">
    <property type="entry name" value="MONOCARBOXYLATE TRANSPORTER"/>
    <property type="match status" value="1"/>
</dbReference>
<dbReference type="Proteomes" id="UP000039046">
    <property type="component" value="Unassembled WGS sequence"/>
</dbReference>
<feature type="transmembrane region" description="Helical" evidence="8">
    <location>
        <begin position="231"/>
        <end position="251"/>
    </location>
</feature>